<protein>
    <submittedName>
        <fullName evidence="2">Uncharacterized protein</fullName>
    </submittedName>
</protein>
<dbReference type="AlphaFoldDB" id="G2KNT7"/>
<feature type="region of interest" description="Disordered" evidence="1">
    <location>
        <begin position="17"/>
        <end position="40"/>
    </location>
</feature>
<name>G2KNT7_MICAA</name>
<sequence>MGHDCHLKKYLNCLRAERPEGPPARTSPQMYQQNSLITKG</sequence>
<feature type="compositionally biased region" description="Polar residues" evidence="1">
    <location>
        <begin position="26"/>
        <end position="40"/>
    </location>
</feature>
<evidence type="ECO:0000313" key="3">
    <source>
        <dbReference type="Proteomes" id="UP000009286"/>
    </source>
</evidence>
<gene>
    <name evidence="2" type="ordered locus">MICA_2430</name>
</gene>
<dbReference type="EMBL" id="CP002382">
    <property type="protein sequence ID" value="AEP10732.1"/>
    <property type="molecule type" value="Genomic_DNA"/>
</dbReference>
<evidence type="ECO:0000256" key="1">
    <source>
        <dbReference type="SAM" id="MobiDB-lite"/>
    </source>
</evidence>
<organism evidence="2 3">
    <name type="scientific">Micavibrio aeruginosavorus (strain ARL-13)</name>
    <dbReference type="NCBI Taxonomy" id="856793"/>
    <lineage>
        <taxon>Bacteria</taxon>
        <taxon>Pseudomonadati</taxon>
        <taxon>Bdellovibrionota</taxon>
        <taxon>Bdellovibrionia</taxon>
        <taxon>Bdellovibrionales</taxon>
        <taxon>Pseudobdellovibrionaceae</taxon>
        <taxon>Micavibrio</taxon>
    </lineage>
</organism>
<evidence type="ECO:0000313" key="2">
    <source>
        <dbReference type="EMBL" id="AEP10732.1"/>
    </source>
</evidence>
<proteinExistence type="predicted"/>
<dbReference type="STRING" id="856793.MICA_2430"/>
<dbReference type="KEGG" id="mai:MICA_2430"/>
<dbReference type="Proteomes" id="UP000009286">
    <property type="component" value="Chromosome"/>
</dbReference>
<accession>G2KNT7</accession>
<reference evidence="2 3" key="1">
    <citation type="journal article" date="2011" name="BMC Genomics">
        <title>Genomic insights into an obligate epibiotic bacterial predator: Micavibrio aeruginosavorus ARL-13.</title>
        <authorList>
            <person name="Wang Z."/>
            <person name="Kadouri D."/>
            <person name="Wu M."/>
        </authorList>
    </citation>
    <scope>NUCLEOTIDE SEQUENCE [LARGE SCALE GENOMIC DNA]</scope>
    <source>
        <strain evidence="2 3">ARL-13</strain>
    </source>
</reference>
<keyword evidence="3" id="KW-1185">Reference proteome</keyword>
<dbReference type="HOGENOM" id="CLU_3292375_0_0_5"/>